<proteinExistence type="predicted"/>
<evidence type="ECO:0000256" key="1">
    <source>
        <dbReference type="ARBA" id="ARBA00004127"/>
    </source>
</evidence>
<dbReference type="InterPro" id="IPR001750">
    <property type="entry name" value="ND/Mrp_TM"/>
</dbReference>
<dbReference type="PANTHER" id="PTHR22773">
    <property type="entry name" value="NADH DEHYDROGENASE"/>
    <property type="match status" value="1"/>
</dbReference>
<feature type="domain" description="NADH:quinone oxidoreductase/Mrp antiporter transmembrane" evidence="7">
    <location>
        <begin position="158"/>
        <end position="231"/>
    </location>
</feature>
<keyword evidence="3 6" id="KW-1133">Transmembrane helix</keyword>
<accession>A0A929MZD7</accession>
<evidence type="ECO:0000256" key="4">
    <source>
        <dbReference type="ARBA" id="ARBA00023136"/>
    </source>
</evidence>
<evidence type="ECO:0000259" key="7">
    <source>
        <dbReference type="Pfam" id="PF00361"/>
    </source>
</evidence>
<evidence type="ECO:0000313" key="9">
    <source>
        <dbReference type="Proteomes" id="UP000718630"/>
    </source>
</evidence>
<feature type="non-terminal residue" evidence="8">
    <location>
        <position position="244"/>
    </location>
</feature>
<dbReference type="GO" id="GO:0016020">
    <property type="term" value="C:membrane"/>
    <property type="evidence" value="ECO:0007669"/>
    <property type="project" value="UniProtKB-SubCell"/>
</dbReference>
<organism evidence="8 9">
    <name type="scientific">Schaalia georgiae</name>
    <dbReference type="NCBI Taxonomy" id="52768"/>
    <lineage>
        <taxon>Bacteria</taxon>
        <taxon>Bacillati</taxon>
        <taxon>Actinomycetota</taxon>
        <taxon>Actinomycetes</taxon>
        <taxon>Actinomycetales</taxon>
        <taxon>Actinomycetaceae</taxon>
        <taxon>Schaalia</taxon>
    </lineage>
</organism>
<dbReference type="Proteomes" id="UP000718630">
    <property type="component" value="Unassembled WGS sequence"/>
</dbReference>
<keyword evidence="2 5" id="KW-0812">Transmembrane</keyword>
<gene>
    <name evidence="8" type="ORF">HXK03_05370</name>
</gene>
<dbReference type="GO" id="GO:0012505">
    <property type="term" value="C:endomembrane system"/>
    <property type="evidence" value="ECO:0007669"/>
    <property type="project" value="UniProtKB-SubCell"/>
</dbReference>
<feature type="transmembrane region" description="Helical" evidence="6">
    <location>
        <begin position="47"/>
        <end position="67"/>
    </location>
</feature>
<feature type="transmembrane region" description="Helical" evidence="6">
    <location>
        <begin position="194"/>
        <end position="215"/>
    </location>
</feature>
<comment type="subcellular location">
    <subcellularLocation>
        <location evidence="1">Endomembrane system</location>
        <topology evidence="1">Multi-pass membrane protein</topology>
    </subcellularLocation>
    <subcellularLocation>
        <location evidence="5">Membrane</location>
        <topology evidence="5">Multi-pass membrane protein</topology>
    </subcellularLocation>
</comment>
<reference evidence="8" key="1">
    <citation type="submission" date="2020-04" db="EMBL/GenBank/DDBJ databases">
        <title>Deep metagenomics examines the oral microbiome during advanced dental caries in children, revealing novel taxa and co-occurrences with host molecules.</title>
        <authorList>
            <person name="Baker J.L."/>
            <person name="Morton J.T."/>
            <person name="Dinis M."/>
            <person name="Alvarez R."/>
            <person name="Tran N.C."/>
            <person name="Knight R."/>
            <person name="Edlund A."/>
        </authorList>
    </citation>
    <scope>NUCLEOTIDE SEQUENCE</scope>
    <source>
        <strain evidence="8">JCVI_32_bin.64</strain>
    </source>
</reference>
<protein>
    <submittedName>
        <fullName evidence="8">NADH-quinone oxidoreductase subunit N</fullName>
    </submittedName>
</protein>
<keyword evidence="4 6" id="KW-0472">Membrane</keyword>
<evidence type="ECO:0000256" key="6">
    <source>
        <dbReference type="SAM" id="Phobius"/>
    </source>
</evidence>
<dbReference type="EMBL" id="JABZFZ010000261">
    <property type="protein sequence ID" value="MBF0940288.1"/>
    <property type="molecule type" value="Genomic_DNA"/>
</dbReference>
<feature type="transmembrane region" description="Helical" evidence="6">
    <location>
        <begin position="16"/>
        <end position="35"/>
    </location>
</feature>
<evidence type="ECO:0000256" key="3">
    <source>
        <dbReference type="ARBA" id="ARBA00022989"/>
    </source>
</evidence>
<evidence type="ECO:0000313" key="8">
    <source>
        <dbReference type="EMBL" id="MBF0940288.1"/>
    </source>
</evidence>
<dbReference type="AlphaFoldDB" id="A0A929MZD7"/>
<evidence type="ECO:0000256" key="5">
    <source>
        <dbReference type="RuleBase" id="RU000320"/>
    </source>
</evidence>
<name>A0A929MZD7_9ACTO</name>
<evidence type="ECO:0000256" key="2">
    <source>
        <dbReference type="ARBA" id="ARBA00022692"/>
    </source>
</evidence>
<sequence length="244" mass="25450">MIPLPQAAFSAPDVRWAALAPILIVLGTAVLSVLVEAFAPVRARRPIVIGLALFATGAAAAVLALRWTTVLAAPASLGEYIEDPLTVGAQFALAIIGFLSILVMADRTRVGDGSFAAQPSDRPGSAAEELSEAKGYQRSEIFPLALFSLGGMMVFPAADNFVALFVALEVMSLPLYVLAATARRRRQLSHEAALKYFVLGAFSSAFMLMGAALLFGASNSLTISALAQAIGASVAMDRLVLIGV</sequence>
<comment type="caution">
    <text evidence="8">The sequence shown here is derived from an EMBL/GenBank/DDBJ whole genome shotgun (WGS) entry which is preliminary data.</text>
</comment>
<feature type="transmembrane region" description="Helical" evidence="6">
    <location>
        <begin position="87"/>
        <end position="105"/>
    </location>
</feature>
<feature type="transmembrane region" description="Helical" evidence="6">
    <location>
        <begin position="164"/>
        <end position="182"/>
    </location>
</feature>
<dbReference type="Pfam" id="PF00361">
    <property type="entry name" value="Proton_antipo_M"/>
    <property type="match status" value="1"/>
</dbReference>
<feature type="transmembrane region" description="Helical" evidence="6">
    <location>
        <begin position="141"/>
        <end position="158"/>
    </location>
</feature>